<dbReference type="KEGG" id="mmar:MODMU_0972"/>
<dbReference type="HOGENOM" id="CLU_865143_0_0_11"/>
<dbReference type="PROSITE" id="PS51257">
    <property type="entry name" value="PROKAR_LIPOPROTEIN"/>
    <property type="match status" value="1"/>
</dbReference>
<dbReference type="STRING" id="477641.MODMU_0972"/>
<dbReference type="GO" id="GO:0003755">
    <property type="term" value="F:peptidyl-prolyl cis-trans isomerase activity"/>
    <property type="evidence" value="ECO:0007669"/>
    <property type="project" value="InterPro"/>
</dbReference>
<evidence type="ECO:0000313" key="3">
    <source>
        <dbReference type="EMBL" id="CCH86422.1"/>
    </source>
</evidence>
<dbReference type="Pfam" id="PF13145">
    <property type="entry name" value="Rotamase_2"/>
    <property type="match status" value="1"/>
</dbReference>
<keyword evidence="4" id="KW-1185">Reference proteome</keyword>
<dbReference type="EMBL" id="FO203431">
    <property type="protein sequence ID" value="CCH86422.1"/>
    <property type="molecule type" value="Genomic_DNA"/>
</dbReference>
<evidence type="ECO:0000259" key="2">
    <source>
        <dbReference type="Pfam" id="PF13145"/>
    </source>
</evidence>
<dbReference type="SUPFAM" id="SSF109998">
    <property type="entry name" value="Triger factor/SurA peptide-binding domain-like"/>
    <property type="match status" value="1"/>
</dbReference>
<dbReference type="InterPro" id="IPR050245">
    <property type="entry name" value="PrsA_foldase"/>
</dbReference>
<dbReference type="InterPro" id="IPR000297">
    <property type="entry name" value="PPIase_PpiC"/>
</dbReference>
<dbReference type="PANTHER" id="PTHR47245">
    <property type="entry name" value="PEPTIDYLPROLYL ISOMERASE"/>
    <property type="match status" value="1"/>
</dbReference>
<dbReference type="eggNOG" id="COG0760">
    <property type="taxonomic scope" value="Bacteria"/>
</dbReference>
<evidence type="ECO:0000313" key="4">
    <source>
        <dbReference type="Proteomes" id="UP000006461"/>
    </source>
</evidence>
<name>I4ESQ9_MODI5</name>
<dbReference type="Gene3D" id="1.10.4030.10">
    <property type="entry name" value="Porin chaperone SurA, peptide-binding domain"/>
    <property type="match status" value="1"/>
</dbReference>
<accession>I4ESQ9</accession>
<feature type="domain" description="PpiC" evidence="2">
    <location>
        <begin position="150"/>
        <end position="263"/>
    </location>
</feature>
<sequence length="334" mass="34045">MPSRRAVAVLLVGVAGLGLAGCRNAPTVAAYVGESQVTVAELDDAVAQRLAVPDIAAYAGDDETSFTRQVLSLQVGEEVYAEAARQYDVQVSDADVQARIDQLLAGSDPDQVFAQVAQQQGASEDDVVENVRQQLVRQQIAVAAGQADLSEAALRDRYAASQPALTTVELGIVTVPDQATADAVLAQLTADPAGYAAVAAQHPGDNTLPDVQPFTSADLPEVLAPSIAATQPGQGFTQVVPEAGGVVVGLVRSVSVPSFEDARAQLADQAASDADEAGLALVAAVREDLDVTVNPRYGVLDEGRVVADEGGVVRLLTDDAAAGAAGTAPGAAGD</sequence>
<dbReference type="AlphaFoldDB" id="I4ESQ9"/>
<gene>
    <name evidence="3" type="ordered locus">MODMU_0972</name>
</gene>
<reference evidence="3 4" key="1">
    <citation type="journal article" date="2012" name="J. Bacteriol.">
        <title>Genome Sequence of Radiation-Resistant Modestobacter marinus Strain BC501, a Representative Actinobacterium That Thrives on Calcareous Stone Surfaces.</title>
        <authorList>
            <person name="Normand P."/>
            <person name="Gury J."/>
            <person name="Pujic P."/>
            <person name="Chouaia B."/>
            <person name="Crotti E."/>
            <person name="Brusetti L."/>
            <person name="Daffonchio D."/>
            <person name="Vacherie B."/>
            <person name="Barbe V."/>
            <person name="Medigue C."/>
            <person name="Calteau A."/>
            <person name="Ghodhbane-Gtari F."/>
            <person name="Essoussi I."/>
            <person name="Nouioui I."/>
            <person name="Abbassi-Ghozzi I."/>
            <person name="Gtari M."/>
        </authorList>
    </citation>
    <scope>NUCLEOTIDE SEQUENCE [LARGE SCALE GENOMIC DNA]</scope>
    <source>
        <strain evidence="4">BC 501</strain>
    </source>
</reference>
<dbReference type="PANTHER" id="PTHR47245:SF2">
    <property type="entry name" value="PEPTIDYL-PROLYL CIS-TRANS ISOMERASE HP_0175-RELATED"/>
    <property type="match status" value="1"/>
</dbReference>
<dbReference type="InterPro" id="IPR027304">
    <property type="entry name" value="Trigger_fact/SurA_dom_sf"/>
</dbReference>
<dbReference type="Proteomes" id="UP000006461">
    <property type="component" value="Chromosome"/>
</dbReference>
<protein>
    <recommendedName>
        <fullName evidence="2">PpiC domain-containing protein</fullName>
    </recommendedName>
</protein>
<dbReference type="Pfam" id="PF13624">
    <property type="entry name" value="SurA_N_3"/>
    <property type="match status" value="1"/>
</dbReference>
<organism evidence="3 4">
    <name type="scientific">Modestobacter italicus (strain DSM 44449 / CECT 9708 / BC 501)</name>
    <dbReference type="NCBI Taxonomy" id="2732864"/>
    <lineage>
        <taxon>Bacteria</taxon>
        <taxon>Bacillati</taxon>
        <taxon>Actinomycetota</taxon>
        <taxon>Actinomycetes</taxon>
        <taxon>Geodermatophilales</taxon>
        <taxon>Geodermatophilaceae</taxon>
        <taxon>Modestobacter</taxon>
    </lineage>
</organism>
<proteinExistence type="predicted"/>
<dbReference type="OMA" id="MRRWHSP"/>
<feature type="signal peptide" evidence="1">
    <location>
        <begin position="1"/>
        <end position="20"/>
    </location>
</feature>
<keyword evidence="1" id="KW-0732">Signal</keyword>
<feature type="chain" id="PRO_5038834696" description="PpiC domain-containing protein" evidence="1">
    <location>
        <begin position="21"/>
        <end position="334"/>
    </location>
</feature>
<evidence type="ECO:0000256" key="1">
    <source>
        <dbReference type="SAM" id="SignalP"/>
    </source>
</evidence>